<dbReference type="EMBL" id="JAACXV010014331">
    <property type="protein sequence ID" value="KAF7268364.1"/>
    <property type="molecule type" value="Genomic_DNA"/>
</dbReference>
<keyword evidence="2" id="KW-1185">Reference proteome</keyword>
<protein>
    <submittedName>
        <fullName evidence="1">Uncharacterized protein</fullName>
    </submittedName>
</protein>
<sequence>METIVNNGAVCEKTLFWMAAVCSHHRYISVQFRSRSGRSASGGNFFVASISIGPKSTRSFCEENDPRNRRTVVLEMTVSRVGTSLAGWISNDNALGMALLV</sequence>
<proteinExistence type="predicted"/>
<evidence type="ECO:0000313" key="2">
    <source>
        <dbReference type="Proteomes" id="UP000625711"/>
    </source>
</evidence>
<gene>
    <name evidence="1" type="ORF">GWI33_018513</name>
</gene>
<comment type="caution">
    <text evidence="1">The sequence shown here is derived from an EMBL/GenBank/DDBJ whole genome shotgun (WGS) entry which is preliminary data.</text>
</comment>
<organism evidence="1 2">
    <name type="scientific">Rhynchophorus ferrugineus</name>
    <name type="common">Red palm weevil</name>
    <name type="synonym">Curculio ferrugineus</name>
    <dbReference type="NCBI Taxonomy" id="354439"/>
    <lineage>
        <taxon>Eukaryota</taxon>
        <taxon>Metazoa</taxon>
        <taxon>Ecdysozoa</taxon>
        <taxon>Arthropoda</taxon>
        <taxon>Hexapoda</taxon>
        <taxon>Insecta</taxon>
        <taxon>Pterygota</taxon>
        <taxon>Neoptera</taxon>
        <taxon>Endopterygota</taxon>
        <taxon>Coleoptera</taxon>
        <taxon>Polyphaga</taxon>
        <taxon>Cucujiformia</taxon>
        <taxon>Curculionidae</taxon>
        <taxon>Dryophthorinae</taxon>
        <taxon>Rhynchophorus</taxon>
    </lineage>
</organism>
<name>A0A834M7Z1_RHYFE</name>
<dbReference type="AlphaFoldDB" id="A0A834M7Z1"/>
<reference evidence="1" key="1">
    <citation type="submission" date="2020-08" db="EMBL/GenBank/DDBJ databases">
        <title>Genome sequencing and assembly of the red palm weevil Rhynchophorus ferrugineus.</title>
        <authorList>
            <person name="Dias G.B."/>
            <person name="Bergman C.M."/>
            <person name="Manee M."/>
        </authorList>
    </citation>
    <scope>NUCLEOTIDE SEQUENCE</scope>
    <source>
        <strain evidence="1">AA-2017</strain>
        <tissue evidence="1">Whole larva</tissue>
    </source>
</reference>
<dbReference type="Proteomes" id="UP000625711">
    <property type="component" value="Unassembled WGS sequence"/>
</dbReference>
<accession>A0A834M7Z1</accession>
<evidence type="ECO:0000313" key="1">
    <source>
        <dbReference type="EMBL" id="KAF7268364.1"/>
    </source>
</evidence>